<dbReference type="Pfam" id="PF04122">
    <property type="entry name" value="CW_binding_2"/>
    <property type="match status" value="3"/>
</dbReference>
<dbReference type="AlphaFoldDB" id="A0A162KW22"/>
<gene>
    <name evidence="1" type="primary">lytC_13</name>
    <name evidence="1" type="ORF">WY13_01897</name>
</gene>
<protein>
    <submittedName>
        <fullName evidence="1">N-acetylmuramoyl-L-alanine amidase LytC</fullName>
        <ecNumber evidence="1">3.5.1.28</ecNumber>
    </submittedName>
</protein>
<dbReference type="InterPro" id="IPR007253">
    <property type="entry name" value="Cell_wall-bd_2"/>
</dbReference>
<dbReference type="PANTHER" id="PTHR30032">
    <property type="entry name" value="N-ACETYLMURAMOYL-L-ALANINE AMIDASE-RELATED"/>
    <property type="match status" value="1"/>
</dbReference>
<evidence type="ECO:0000313" key="1">
    <source>
        <dbReference type="EMBL" id="OAA87782.1"/>
    </source>
</evidence>
<dbReference type="EMBL" id="LITT01000019">
    <property type="protein sequence ID" value="OAA87782.1"/>
    <property type="molecule type" value="Genomic_DNA"/>
</dbReference>
<dbReference type="EC" id="3.5.1.28" evidence="1"/>
<sequence>MKKPLNKNILIAISFLVVGILISFNSKVSADATPTITRINGSNVYDTGIKVSQKGWTTSDNVILASSADFPDALSGTSLGIKVDAPILFTDTNTFSDNTLAEIIRLKVKNVYILGGTSSISQAVEDEIKSKGLTVERLGGSDRFATAVQVGKAVEKIGNSKTVFLANAYNYPDALSGSTFAGKTGSPILLTDGNSLNEQSKQALKDWGIEHVNILGGEFVMSSNILNELVDMGITVNRFGGTDRYQTSQAMVNNFASSTEGLTLATGKDFHNALVASVLAGKMNYPLTLMDNDCSSTEKSFVENKNLIIVGDYGLTVDEPGYTGSQIKQKLYSLGFFDKRGGMALNKYGSQGVDEYDGVTYSTYHDSRDINISIYASNSEIDTKIHTMLNWILPTKGDTLFSILENPNLNSQTLELDGRTISITVQPAFISINFGPIK</sequence>
<comment type="caution">
    <text evidence="1">The sequence shown here is derived from an EMBL/GenBank/DDBJ whole genome shotgun (WGS) entry which is preliminary data.</text>
</comment>
<dbReference type="RefSeq" id="WP_063555384.1">
    <property type="nucleotide sequence ID" value="NZ_LITT01000019.1"/>
</dbReference>
<evidence type="ECO:0000313" key="2">
    <source>
        <dbReference type="Proteomes" id="UP000077407"/>
    </source>
</evidence>
<accession>A0A162KW22</accession>
<dbReference type="PANTHER" id="PTHR30032:SF8">
    <property type="entry name" value="GERMINATION-SPECIFIC N-ACETYLMURAMOYL-L-ALANINE AMIDASE"/>
    <property type="match status" value="1"/>
</dbReference>
<keyword evidence="1" id="KW-0378">Hydrolase</keyword>
<dbReference type="PATRIC" id="fig|1538.10.peg.2341"/>
<dbReference type="InterPro" id="IPR051922">
    <property type="entry name" value="Bact_Sporulation_Assoc"/>
</dbReference>
<dbReference type="OrthoDB" id="1935856at2"/>
<organism evidence="1 2">
    <name type="scientific">Clostridium ljungdahlii</name>
    <dbReference type="NCBI Taxonomy" id="1538"/>
    <lineage>
        <taxon>Bacteria</taxon>
        <taxon>Bacillati</taxon>
        <taxon>Bacillota</taxon>
        <taxon>Clostridia</taxon>
        <taxon>Eubacteriales</taxon>
        <taxon>Clostridiaceae</taxon>
        <taxon>Clostridium</taxon>
    </lineage>
</organism>
<name>A0A162KW22_9CLOT</name>
<dbReference type="Gene3D" id="3.40.50.12090">
    <property type="match status" value="2"/>
</dbReference>
<dbReference type="Proteomes" id="UP000077407">
    <property type="component" value="Unassembled WGS sequence"/>
</dbReference>
<reference evidence="1 2" key="1">
    <citation type="journal article" date="2015" name="Biotechnol. Bioeng.">
        <title>Genome sequence and phenotypic characterization of Caulobacter segnis.</title>
        <authorList>
            <person name="Patel S."/>
            <person name="Fletcher B."/>
            <person name="Scott D.C."/>
            <person name="Ely B."/>
        </authorList>
    </citation>
    <scope>NUCLEOTIDE SEQUENCE [LARGE SCALE GENOMIC DNA]</scope>
    <source>
        <strain evidence="1 2">ERI-2</strain>
    </source>
</reference>
<dbReference type="GO" id="GO:0008745">
    <property type="term" value="F:N-acetylmuramoyl-L-alanine amidase activity"/>
    <property type="evidence" value="ECO:0007669"/>
    <property type="project" value="UniProtKB-EC"/>
</dbReference>
<proteinExistence type="predicted"/>